<comment type="caution">
    <text evidence="3">The sequence shown here is derived from an EMBL/GenBank/DDBJ whole genome shotgun (WGS) entry which is preliminary data.</text>
</comment>
<evidence type="ECO:0008006" key="5">
    <source>
        <dbReference type="Google" id="ProtNLM"/>
    </source>
</evidence>
<dbReference type="RefSeq" id="XP_070920569.1">
    <property type="nucleotide sequence ID" value="XM_071064468.1"/>
</dbReference>
<name>A0ABQ0GMB0_9PEZI</name>
<feature type="compositionally biased region" description="Basic and acidic residues" evidence="2">
    <location>
        <begin position="653"/>
        <end position="669"/>
    </location>
</feature>
<evidence type="ECO:0000313" key="4">
    <source>
        <dbReference type="Proteomes" id="UP001628179"/>
    </source>
</evidence>
<dbReference type="Proteomes" id="UP001628179">
    <property type="component" value="Unassembled WGS sequence"/>
</dbReference>
<reference evidence="3 4" key="1">
    <citation type="submission" date="2024-09" db="EMBL/GenBank/DDBJ databases">
        <title>Itraconazole resistance in Madurella fahalii resulting from another homologue of gene encoding cytochrome P450 14-alpha sterol demethylase (CYP51).</title>
        <authorList>
            <person name="Yoshioka I."/>
            <person name="Fahal A.H."/>
            <person name="Kaneko S."/>
            <person name="Yaguchi T."/>
        </authorList>
    </citation>
    <scope>NUCLEOTIDE SEQUENCE [LARGE SCALE GENOMIC DNA]</scope>
    <source>
        <strain evidence="3 4">IFM 68171</strain>
    </source>
</reference>
<sequence>MEMHLCAGAAVIAETSGPTATTALPGQKASPPSPRLPAVASATAEKPASGSPVDDPATGETHATVLTTLTSPEVGAAKDSDRLPSREDAARYSTPSTSPEMDSARRANCKPGNPSVPAAPDGDDTDGDDGDDDADAKPVHDTSCVVSSCLSPLPEPSKPIVICTGPSRCHARNMTRMPNPPLDLATAHNKDGPPALGAGARPHNRTATPAYHLPGGGVHVHGQLAETGATGGEPVLFAKQVKIGQPTIPYGDFRAVRHGFWKYPPPEMRESNREFDETYLKATIIQGFDMAVIKKYIDRYAEETMAFAETMEEHQDQYDTWQKVIVCKKNELENLEENRARIIRDARLLKSVLPADVLREYLGRIQVVEDTLMADLGEAQREVRRNIIRGNGMIANALRWDFNLPATVGEMRTMKLEKKAAEQAEAGILKEAITIGTRLGREEQDGSTSAAVQQFAQTVLNEKAKLAAGSNPDVKGKTENKALPDHTPFKGLGPVAHGILTTVPEWFTILDGKGIVELRGLSPIDRFEELINTIGRPPAGSSGKQKETTLKQPFAKEYHEPNRAWPLPKWRIRGGWWRCRSGPEASAAEKNCKLCHPVPSRKKSGSAATTSATPAPTRPTDAETHEMVMREIEKAMAEAHKRDNVRLRARLQEEQEEKERLRQQQEWRRSGGGFLPHELLYGRQVNDVNYTSRERLVRSSCESVDGNRRGSQRSGSESKGKGKGKSVSWQL</sequence>
<feature type="coiled-coil region" evidence="1">
    <location>
        <begin position="318"/>
        <end position="352"/>
    </location>
</feature>
<evidence type="ECO:0000256" key="2">
    <source>
        <dbReference type="SAM" id="MobiDB-lite"/>
    </source>
</evidence>
<feature type="region of interest" description="Disordered" evidence="2">
    <location>
        <begin position="695"/>
        <end position="731"/>
    </location>
</feature>
<protein>
    <recommendedName>
        <fullName evidence="5">Gag protein</fullName>
    </recommendedName>
</protein>
<organism evidence="3 4">
    <name type="scientific">Madurella fahalii</name>
    <dbReference type="NCBI Taxonomy" id="1157608"/>
    <lineage>
        <taxon>Eukaryota</taxon>
        <taxon>Fungi</taxon>
        <taxon>Dikarya</taxon>
        <taxon>Ascomycota</taxon>
        <taxon>Pezizomycotina</taxon>
        <taxon>Sordariomycetes</taxon>
        <taxon>Sordariomycetidae</taxon>
        <taxon>Sordariales</taxon>
        <taxon>Sordariales incertae sedis</taxon>
        <taxon>Madurella</taxon>
    </lineage>
</organism>
<feature type="compositionally biased region" description="Acidic residues" evidence="2">
    <location>
        <begin position="121"/>
        <end position="134"/>
    </location>
</feature>
<feature type="region of interest" description="Disordered" evidence="2">
    <location>
        <begin position="15"/>
        <end position="139"/>
    </location>
</feature>
<feature type="compositionally biased region" description="Low complexity" evidence="2">
    <location>
        <begin position="605"/>
        <end position="619"/>
    </location>
</feature>
<accession>A0ABQ0GMB0</accession>
<dbReference type="EMBL" id="BAAFSV010000005">
    <property type="protein sequence ID" value="GAB1318839.1"/>
    <property type="molecule type" value="Genomic_DNA"/>
</dbReference>
<dbReference type="GeneID" id="98179791"/>
<feature type="region of interest" description="Disordered" evidence="2">
    <location>
        <begin position="653"/>
        <end position="675"/>
    </location>
</feature>
<evidence type="ECO:0000256" key="1">
    <source>
        <dbReference type="SAM" id="Coils"/>
    </source>
</evidence>
<feature type="compositionally biased region" description="Basic and acidic residues" evidence="2">
    <location>
        <begin position="76"/>
        <end position="90"/>
    </location>
</feature>
<keyword evidence="4" id="KW-1185">Reference proteome</keyword>
<feature type="region of interest" description="Disordered" evidence="2">
    <location>
        <begin position="595"/>
        <end position="623"/>
    </location>
</feature>
<evidence type="ECO:0000313" key="3">
    <source>
        <dbReference type="EMBL" id="GAB1318839.1"/>
    </source>
</evidence>
<keyword evidence="1" id="KW-0175">Coiled coil</keyword>
<proteinExistence type="predicted"/>
<gene>
    <name evidence="3" type="ORF">MFIFM68171_09049</name>
</gene>